<sequence>MFEDAIEKVGNFTRPVFSIMRTYGSAKILPSSSTLFFVNEEGFAVTTKGTAKMIMDASAIEEKYLKFKEAKKQLLQQAEAEAADTALEELLKSLEKEYEYEENTITQMKIRFVDCVDALSGIQCRFHPKADVAILKLDGFNQINYSGYATFAAEEQEIRQGKFLCRLGFPFPEFTNYMYDAQRDEIAWTNEGNRTSPRFPSEGMVTRFIGADNQIAGIEMSTPGFTGQNGGPLFDAKGIVYGMQSSTGSLSFGHCVHADVIKQFLEKEEVQYYTDSNQPSIKLEPLDLSYIIAKNTGKLQ</sequence>
<keyword evidence="1" id="KW-0175">Coiled coil</keyword>
<accession>A0A939DB63</accession>
<feature type="coiled-coil region" evidence="1">
    <location>
        <begin position="57"/>
        <end position="111"/>
    </location>
</feature>
<proteinExistence type="predicted"/>
<evidence type="ECO:0000256" key="1">
    <source>
        <dbReference type="SAM" id="Coils"/>
    </source>
</evidence>
<comment type="caution">
    <text evidence="2">The sequence shown here is derived from an EMBL/GenBank/DDBJ whole genome shotgun (WGS) entry which is preliminary data.</text>
</comment>
<dbReference type="Proteomes" id="UP000664545">
    <property type="component" value="Unassembled WGS sequence"/>
</dbReference>
<dbReference type="AlphaFoldDB" id="A0A939DB63"/>
<keyword evidence="3" id="KW-1185">Reference proteome</keyword>
<evidence type="ECO:0000313" key="2">
    <source>
        <dbReference type="EMBL" id="MBN7774033.1"/>
    </source>
</evidence>
<reference evidence="2" key="1">
    <citation type="submission" date="2021-02" db="EMBL/GenBank/DDBJ databases">
        <title>Abyssanaerobacter marinus gen.nov., sp., nov, anaerobic bacterium isolated from the Onnuri vent field of Indian Ocean and suggestion of Mogibacteriaceae fam. nov., and proposal of reclassification of ambiguous this family's genus member.</title>
        <authorList>
            <person name="Kim Y.J."/>
            <person name="Yang J.-A."/>
        </authorList>
    </citation>
    <scope>NUCLEOTIDE SEQUENCE</scope>
    <source>
        <strain evidence="2">DSM 2634</strain>
    </source>
</reference>
<dbReference type="EMBL" id="JAFJZZ010000006">
    <property type="protein sequence ID" value="MBN7774033.1"/>
    <property type="molecule type" value="Genomic_DNA"/>
</dbReference>
<gene>
    <name evidence="2" type="ORF">JYB65_11725</name>
</gene>
<dbReference type="RefSeq" id="WP_206582877.1">
    <property type="nucleotide sequence ID" value="NZ_JAFJZZ010000006.1"/>
</dbReference>
<name>A0A939DB63_CLOAM</name>
<dbReference type="SUPFAM" id="SSF50494">
    <property type="entry name" value="Trypsin-like serine proteases"/>
    <property type="match status" value="1"/>
</dbReference>
<evidence type="ECO:0000313" key="3">
    <source>
        <dbReference type="Proteomes" id="UP000664545"/>
    </source>
</evidence>
<organism evidence="2 3">
    <name type="scientific">Clostridium aminobutyricum</name>
    <dbReference type="NCBI Taxonomy" id="33953"/>
    <lineage>
        <taxon>Bacteria</taxon>
        <taxon>Bacillati</taxon>
        <taxon>Bacillota</taxon>
        <taxon>Clostridia</taxon>
        <taxon>Eubacteriales</taxon>
        <taxon>Clostridiaceae</taxon>
        <taxon>Clostridium</taxon>
    </lineage>
</organism>
<dbReference type="Gene3D" id="2.40.10.120">
    <property type="match status" value="1"/>
</dbReference>
<dbReference type="InterPro" id="IPR009003">
    <property type="entry name" value="Peptidase_S1_PA"/>
</dbReference>
<protein>
    <submittedName>
        <fullName evidence="2">Uncharacterized protein</fullName>
    </submittedName>
</protein>